<protein>
    <submittedName>
        <fullName evidence="2">Nitrous oxide reductase accessory protein NosL</fullName>
    </submittedName>
</protein>
<dbReference type="RefSeq" id="WP_073612149.1">
    <property type="nucleotide sequence ID" value="NZ_FRFE01000003.1"/>
</dbReference>
<dbReference type="InterPro" id="IPR008719">
    <property type="entry name" value="N2O_reductase_NosL"/>
</dbReference>
<dbReference type="Gene3D" id="3.30.70.2050">
    <property type="match status" value="1"/>
</dbReference>
<dbReference type="OrthoDB" id="982633at2"/>
<dbReference type="Pfam" id="PF05573">
    <property type="entry name" value="NosL"/>
    <property type="match status" value="1"/>
</dbReference>
<gene>
    <name evidence="2" type="ORF">SAMN02745220_00790</name>
</gene>
<sequence>MKKLNAMLIACLLVMGLFSWEKCLAGSGQPVTVTDRDRCAVCGMFVGKYPEWVAQIALSDGRNFMFDGPKDMLVFYFAPEEYGVEGGRVDHMHVKDYYSQRWLDGREAFYVIGSDVYGPMGEEFVPFDSRQAAESFLKDHHGKEILSFEDISPALVQSMRKGHKMKMKMKQ</sequence>
<accession>A0A1M7XZC3</accession>
<evidence type="ECO:0000313" key="2">
    <source>
        <dbReference type="EMBL" id="SHO44545.1"/>
    </source>
</evidence>
<dbReference type="EMBL" id="FRFE01000003">
    <property type="protein sequence ID" value="SHO44545.1"/>
    <property type="molecule type" value="Genomic_DNA"/>
</dbReference>
<evidence type="ECO:0000256" key="1">
    <source>
        <dbReference type="SAM" id="SignalP"/>
    </source>
</evidence>
<name>A0A1M7XZC3_9BACT</name>
<dbReference type="PANTHER" id="PTHR41247">
    <property type="entry name" value="HTH-TYPE TRANSCRIPTIONAL REPRESSOR YCNK"/>
    <property type="match status" value="1"/>
</dbReference>
<dbReference type="AlphaFoldDB" id="A0A1M7XZC3"/>
<organism evidence="2 3">
    <name type="scientific">Desulfopila aestuarii DSM 18488</name>
    <dbReference type="NCBI Taxonomy" id="1121416"/>
    <lineage>
        <taxon>Bacteria</taxon>
        <taxon>Pseudomonadati</taxon>
        <taxon>Thermodesulfobacteriota</taxon>
        <taxon>Desulfobulbia</taxon>
        <taxon>Desulfobulbales</taxon>
        <taxon>Desulfocapsaceae</taxon>
        <taxon>Desulfopila</taxon>
    </lineage>
</organism>
<keyword evidence="1" id="KW-0732">Signal</keyword>
<proteinExistence type="predicted"/>
<dbReference type="PANTHER" id="PTHR41247:SF1">
    <property type="entry name" value="HTH-TYPE TRANSCRIPTIONAL REPRESSOR YCNK"/>
    <property type="match status" value="1"/>
</dbReference>
<feature type="chain" id="PRO_5012274861" evidence="1">
    <location>
        <begin position="26"/>
        <end position="171"/>
    </location>
</feature>
<dbReference type="STRING" id="1121416.SAMN02745220_00790"/>
<keyword evidence="3" id="KW-1185">Reference proteome</keyword>
<reference evidence="2 3" key="1">
    <citation type="submission" date="2016-12" db="EMBL/GenBank/DDBJ databases">
        <authorList>
            <person name="Song W.-J."/>
            <person name="Kurnit D.M."/>
        </authorList>
    </citation>
    <scope>NUCLEOTIDE SEQUENCE [LARGE SCALE GENOMIC DNA]</scope>
    <source>
        <strain evidence="2 3">DSM 18488</strain>
    </source>
</reference>
<evidence type="ECO:0000313" key="3">
    <source>
        <dbReference type="Proteomes" id="UP000184603"/>
    </source>
</evidence>
<dbReference type="SUPFAM" id="SSF160387">
    <property type="entry name" value="NosL/MerB-like"/>
    <property type="match status" value="1"/>
</dbReference>
<dbReference type="Proteomes" id="UP000184603">
    <property type="component" value="Unassembled WGS sequence"/>
</dbReference>
<feature type="signal peptide" evidence="1">
    <location>
        <begin position="1"/>
        <end position="25"/>
    </location>
</feature>